<dbReference type="InterPro" id="IPR001460">
    <property type="entry name" value="PCN-bd_Tpept"/>
</dbReference>
<dbReference type="Proteomes" id="UP001056535">
    <property type="component" value="Chromosome"/>
</dbReference>
<dbReference type="InterPro" id="IPR050515">
    <property type="entry name" value="Beta-lactam/transpept"/>
</dbReference>
<organism evidence="3 4">
    <name type="scientific">Ornithinimicrobium cryptoxanthini</name>
    <dbReference type="NCBI Taxonomy" id="2934161"/>
    <lineage>
        <taxon>Bacteria</taxon>
        <taxon>Bacillati</taxon>
        <taxon>Actinomycetota</taxon>
        <taxon>Actinomycetes</taxon>
        <taxon>Micrococcales</taxon>
        <taxon>Ornithinimicrobiaceae</taxon>
        <taxon>Ornithinimicrobium</taxon>
    </lineage>
</organism>
<dbReference type="Gene3D" id="3.90.1310.10">
    <property type="entry name" value="Penicillin-binding protein 2a (Domain 2)"/>
    <property type="match status" value="1"/>
</dbReference>
<dbReference type="InterPro" id="IPR012338">
    <property type="entry name" value="Beta-lactam/transpept-like"/>
</dbReference>
<dbReference type="SUPFAM" id="SSF56519">
    <property type="entry name" value="Penicillin binding protein dimerisation domain"/>
    <property type="match status" value="1"/>
</dbReference>
<accession>A0ABY4YHZ3</accession>
<name>A0ABY4YHZ3_9MICO</name>
<dbReference type="EMBL" id="CP099490">
    <property type="protein sequence ID" value="USQ76381.1"/>
    <property type="molecule type" value="Genomic_DNA"/>
</dbReference>
<dbReference type="SUPFAM" id="SSF56601">
    <property type="entry name" value="beta-lactamase/transpeptidase-like"/>
    <property type="match status" value="1"/>
</dbReference>
<feature type="domain" description="Penicillin binding protein A dimerisation" evidence="2">
    <location>
        <begin position="52"/>
        <end position="134"/>
    </location>
</feature>
<reference evidence="3" key="1">
    <citation type="submission" date="2022-06" db="EMBL/GenBank/DDBJ databases">
        <title>Ornithinimicrobium JY.X270.</title>
        <authorList>
            <person name="Huang Y."/>
        </authorList>
    </citation>
    <scope>NUCLEOTIDE SEQUENCE</scope>
    <source>
        <strain evidence="3">JY.X270</strain>
    </source>
</reference>
<sequence>MNAPIRRLAVVVAAMFAALLISTTYIQFFQADTLREMAGNRRTLLDQYGRDRGAILVDGTPIAESEPTDDDLRWIRTYSQGQLYAHVTGYYSFTYGAGLGLERSENALLSGSADSLFYRRLPDLVTGREPTGATLEITIDPRVQRAAAQALGDRRGAVVALDPRTGAILAMVSHPTYDPNTLSSHNLSAVQQSYETLNEDASRPLVNRAIAGDLYPPGSVFKLVVAAAALESNEFNPDSELPSPLRYTLPGTSTSIPNFGGSSCSGGETTSLFDSVRVSCNTSFAWLAGELGADQLNAQAEAFGFGQPLQVPLPVTPSRYPVDADDAQVGLTGIGQYDVRVTPLQVAMIAASIANDGVLMQPHLVDTVRDKDLDPIDTTSAQELSTPISVTTAQELTDMMVAVVDAGSGGAAALPGIQVAGKTGTAEFGTTGAAHAWFTGFAPADNPTIAVAVLVESATADWTGETGGVVAAPIARAVLEAGVNP</sequence>
<dbReference type="Pfam" id="PF21922">
    <property type="entry name" value="PBP_dimer_2"/>
    <property type="match status" value="1"/>
</dbReference>
<dbReference type="InterPro" id="IPR036138">
    <property type="entry name" value="PBP_dimer_sf"/>
</dbReference>
<keyword evidence="4" id="KW-1185">Reference proteome</keyword>
<dbReference type="InterPro" id="IPR054120">
    <property type="entry name" value="PBPA_dimer"/>
</dbReference>
<gene>
    <name evidence="3" type="ORF">NF557_00155</name>
</gene>
<dbReference type="PANTHER" id="PTHR30627">
    <property type="entry name" value="PEPTIDOGLYCAN D,D-TRANSPEPTIDASE"/>
    <property type="match status" value="1"/>
</dbReference>
<protein>
    <submittedName>
        <fullName evidence="3">Penicillin-binding protein 2</fullName>
    </submittedName>
</protein>
<evidence type="ECO:0000313" key="4">
    <source>
        <dbReference type="Proteomes" id="UP001056535"/>
    </source>
</evidence>
<evidence type="ECO:0000259" key="1">
    <source>
        <dbReference type="Pfam" id="PF00905"/>
    </source>
</evidence>
<dbReference type="RefSeq" id="WP_252621076.1">
    <property type="nucleotide sequence ID" value="NZ_CP099490.1"/>
</dbReference>
<proteinExistence type="predicted"/>
<feature type="domain" description="Penicillin-binding protein transpeptidase" evidence="1">
    <location>
        <begin position="156"/>
        <end position="480"/>
    </location>
</feature>
<evidence type="ECO:0000313" key="3">
    <source>
        <dbReference type="EMBL" id="USQ76381.1"/>
    </source>
</evidence>
<dbReference type="Pfam" id="PF00905">
    <property type="entry name" value="Transpeptidase"/>
    <property type="match status" value="1"/>
</dbReference>
<evidence type="ECO:0000259" key="2">
    <source>
        <dbReference type="Pfam" id="PF21922"/>
    </source>
</evidence>
<dbReference type="PANTHER" id="PTHR30627:SF24">
    <property type="entry name" value="PENICILLIN-BINDING PROTEIN 4B"/>
    <property type="match status" value="1"/>
</dbReference>
<dbReference type="Gene3D" id="3.40.710.10">
    <property type="entry name" value="DD-peptidase/beta-lactamase superfamily"/>
    <property type="match status" value="1"/>
</dbReference>